<keyword evidence="1" id="KW-0812">Transmembrane</keyword>
<dbReference type="Proteomes" id="UP000037515">
    <property type="component" value="Unassembled WGS sequence"/>
</dbReference>
<reference evidence="3" key="1">
    <citation type="submission" date="2015-08" db="EMBL/GenBank/DDBJ databases">
        <title>Vibrio galatheae sp. nov., a novel member of the Vibrionaceae family isolated from the Solomon Islands.</title>
        <authorList>
            <person name="Giubergia S."/>
            <person name="Machado H."/>
            <person name="Mateiu R.V."/>
            <person name="Gram L."/>
        </authorList>
    </citation>
    <scope>NUCLEOTIDE SEQUENCE [LARGE SCALE GENOMIC DNA]</scope>
    <source>
        <strain evidence="3">DSM 19584</strain>
    </source>
</reference>
<gene>
    <name evidence="2" type="ORF">AKJ17_18680</name>
</gene>
<organism evidence="2 3">
    <name type="scientific">Vibrio nereis</name>
    <dbReference type="NCBI Taxonomy" id="693"/>
    <lineage>
        <taxon>Bacteria</taxon>
        <taxon>Pseudomonadati</taxon>
        <taxon>Pseudomonadota</taxon>
        <taxon>Gammaproteobacteria</taxon>
        <taxon>Vibrionales</taxon>
        <taxon>Vibrionaceae</taxon>
        <taxon>Vibrio</taxon>
    </lineage>
</organism>
<keyword evidence="1" id="KW-1133">Transmembrane helix</keyword>
<keyword evidence="3" id="KW-1185">Reference proteome</keyword>
<proteinExistence type="predicted"/>
<evidence type="ECO:0000313" key="2">
    <source>
        <dbReference type="EMBL" id="KOO01799.1"/>
    </source>
</evidence>
<protein>
    <submittedName>
        <fullName evidence="2">Uncharacterized protein</fullName>
    </submittedName>
</protein>
<comment type="caution">
    <text evidence="2">The sequence shown here is derived from an EMBL/GenBank/DDBJ whole genome shotgun (WGS) entry which is preliminary data.</text>
</comment>
<feature type="transmembrane region" description="Helical" evidence="1">
    <location>
        <begin position="6"/>
        <end position="28"/>
    </location>
</feature>
<evidence type="ECO:0000256" key="1">
    <source>
        <dbReference type="SAM" id="Phobius"/>
    </source>
</evidence>
<keyword evidence="1" id="KW-0472">Membrane</keyword>
<dbReference type="RefSeq" id="WP_053397289.1">
    <property type="nucleotide sequence ID" value="NZ_LHPJ01000043.1"/>
</dbReference>
<dbReference type="AlphaFoldDB" id="A0A0M0HI79"/>
<sequence>MIDTYQTLIAGVVGFVGVIISILANGFFARKQHGQGIAQRRKSIISAIKAELHVNLKSFEGRAEILKTPSNGKRTAFPVKVFNDVYKEMLGQIGYLTEEECRCIINIYLLLEEFPNRVKLLLSDSEYSIDDFIVITDPSHRCSLQDAHVEFVKMINSAIKSLG</sequence>
<dbReference type="PATRIC" id="fig|693.5.peg.3809"/>
<accession>A0A0M0HI79</accession>
<evidence type="ECO:0000313" key="3">
    <source>
        <dbReference type="Proteomes" id="UP000037515"/>
    </source>
</evidence>
<dbReference type="EMBL" id="LHPJ01000043">
    <property type="protein sequence ID" value="KOO01799.1"/>
    <property type="molecule type" value="Genomic_DNA"/>
</dbReference>
<name>A0A0M0HI79_VIBNE</name>